<dbReference type="EMBL" id="JGZE01000004">
    <property type="protein sequence ID" value="KFI78186.1"/>
    <property type="molecule type" value="Genomic_DNA"/>
</dbReference>
<name>A0A087C4I6_9BIFI</name>
<proteinExistence type="predicted"/>
<dbReference type="STRING" id="1437603.GCA_000771525_01804"/>
<dbReference type="OrthoDB" id="3239634at2"/>
<organism evidence="1 2">
    <name type="scientific">Bifidobacterium mongoliense DSM 21395</name>
    <dbReference type="NCBI Taxonomy" id="1437603"/>
    <lineage>
        <taxon>Bacteria</taxon>
        <taxon>Bacillati</taxon>
        <taxon>Actinomycetota</taxon>
        <taxon>Actinomycetes</taxon>
        <taxon>Bifidobacteriales</taxon>
        <taxon>Bifidobacteriaceae</taxon>
        <taxon>Bifidobacterium</taxon>
    </lineage>
</organism>
<comment type="caution">
    <text evidence="1">The sequence shown here is derived from an EMBL/GenBank/DDBJ whole genome shotgun (WGS) entry which is preliminary data.</text>
</comment>
<dbReference type="RefSeq" id="WP_152595782.1">
    <property type="nucleotide sequence ID" value="NZ_JDUO01000009.1"/>
</dbReference>
<dbReference type="GeneID" id="93094812"/>
<reference evidence="1 2" key="1">
    <citation type="submission" date="2014-03" db="EMBL/GenBank/DDBJ databases">
        <title>Genomics of Bifidobacteria.</title>
        <authorList>
            <person name="Ventura M."/>
            <person name="Milani C."/>
            <person name="Lugli G.A."/>
        </authorList>
    </citation>
    <scope>NUCLEOTIDE SEQUENCE [LARGE SCALE GENOMIC DNA]</scope>
    <source>
        <strain evidence="1 2">DSM 21395</strain>
    </source>
</reference>
<evidence type="ECO:0000313" key="1">
    <source>
        <dbReference type="EMBL" id="KFI78186.1"/>
    </source>
</evidence>
<dbReference type="eggNOG" id="ENOG5031JNZ">
    <property type="taxonomic scope" value="Bacteria"/>
</dbReference>
<protein>
    <submittedName>
        <fullName evidence="1">Uncharacterized protein</fullName>
    </submittedName>
</protein>
<accession>A0A087C4I6</accession>
<keyword evidence="2" id="KW-1185">Reference proteome</keyword>
<dbReference type="Proteomes" id="UP000029082">
    <property type="component" value="Unassembled WGS sequence"/>
</dbReference>
<sequence length="250" mass="27078">MTSATALPAVTTSGRAAASLLHALSSRALSLQALPPQAPAQSLQAQSLQAQSSSAAAAASMSRSGMPPNARVLHGSDLPGPLSLHRLAHMGAVRRLDDSHAYLSEHDDTLYGRGALMASMAPRRMSVCAVTAAWVWLGGQFPKTIDILSTSHFRSLIFGRKIRVFNRNAPASHLTTVGSLRITTPARTACDIALLSDEESADLYANEMVCSLMETYEFRPADCLAILDENRFWQNSPRARRFFDLISYCF</sequence>
<evidence type="ECO:0000313" key="2">
    <source>
        <dbReference type="Proteomes" id="UP000029082"/>
    </source>
</evidence>
<dbReference type="AlphaFoldDB" id="A0A087C4I6"/>
<gene>
    <name evidence="1" type="ORF">BMON_1451</name>
</gene>